<dbReference type="Proteomes" id="UP000634660">
    <property type="component" value="Unassembled WGS sequence"/>
</dbReference>
<keyword evidence="7" id="KW-1185">Reference proteome</keyword>
<evidence type="ECO:0000313" key="6">
    <source>
        <dbReference type="EMBL" id="QEU77054.1"/>
    </source>
</evidence>
<evidence type="ECO:0000259" key="4">
    <source>
        <dbReference type="SMART" id="SM00824"/>
    </source>
</evidence>
<evidence type="ECO:0000313" key="7">
    <source>
        <dbReference type="Proteomes" id="UP000326831"/>
    </source>
</evidence>
<dbReference type="Pfam" id="PF00975">
    <property type="entry name" value="Thioesterase"/>
    <property type="match status" value="1"/>
</dbReference>
<dbReference type="EMBL" id="BMVX01000042">
    <property type="protein sequence ID" value="GGZ96310.1"/>
    <property type="molecule type" value="Genomic_DNA"/>
</dbReference>
<dbReference type="InterPro" id="IPR001031">
    <property type="entry name" value="Thioesterase"/>
</dbReference>
<evidence type="ECO:0000256" key="1">
    <source>
        <dbReference type="ARBA" id="ARBA00007169"/>
    </source>
</evidence>
<feature type="region of interest" description="Disordered" evidence="3">
    <location>
        <begin position="1"/>
        <end position="35"/>
    </location>
</feature>
<dbReference type="GO" id="GO:0008610">
    <property type="term" value="P:lipid biosynthetic process"/>
    <property type="evidence" value="ECO:0007669"/>
    <property type="project" value="TreeGrafter"/>
</dbReference>
<protein>
    <submittedName>
        <fullName evidence="6">Thioesterase</fullName>
    </submittedName>
</protein>
<dbReference type="Gene3D" id="3.40.50.1820">
    <property type="entry name" value="alpha/beta hydrolase"/>
    <property type="match status" value="1"/>
</dbReference>
<dbReference type="InterPro" id="IPR020802">
    <property type="entry name" value="TesA-like"/>
</dbReference>
<dbReference type="GO" id="GO:0016787">
    <property type="term" value="F:hydrolase activity"/>
    <property type="evidence" value="ECO:0007669"/>
    <property type="project" value="UniProtKB-KW"/>
</dbReference>
<evidence type="ECO:0000313" key="5">
    <source>
        <dbReference type="EMBL" id="GGZ96310.1"/>
    </source>
</evidence>
<sequence length="288" mass="30734">MTTAHPTAPGASAPDPRPAVPRPGPQPDPWIRRFHPAPTAPAPRLVLLPHAGGNASFYFPFSQELAAHAEVLTVQYPGRQDRFGEDAPDSIHAMVDGVHRALEPWLGQPLVLFGHSMGALVAFELARRLEADGATGLRGLVLSGRRSPLTHRPDAAPVRSDEELLAQLTSLAGTDPGLLADEGFREVILPALRADYRAVDTYRYAPAPASADAALRVPVSVLCGEQDPQVTVAEAMAWRELTGGAFTFRGFPGGHFYLTEHQDAVVRALREDLASFAAAPAQDGSAAR</sequence>
<keyword evidence="2" id="KW-0378">Hydrolase</keyword>
<dbReference type="KEGG" id="ssub:CP968_00875"/>
<dbReference type="RefSeq" id="WP_150516158.1">
    <property type="nucleotide sequence ID" value="NZ_BMVX01000042.1"/>
</dbReference>
<name>A0A5P2UHX4_9ACTN</name>
<dbReference type="PANTHER" id="PTHR11487">
    <property type="entry name" value="THIOESTERASE"/>
    <property type="match status" value="1"/>
</dbReference>
<dbReference type="Proteomes" id="UP000326831">
    <property type="component" value="Chromosome"/>
</dbReference>
<dbReference type="AlphaFoldDB" id="A0A5P2UHX4"/>
<reference evidence="5" key="3">
    <citation type="submission" date="2020-09" db="EMBL/GenBank/DDBJ databases">
        <authorList>
            <person name="Sun Q."/>
            <person name="Ohkuma M."/>
        </authorList>
    </citation>
    <scope>NUCLEOTIDE SEQUENCE</scope>
    <source>
        <strain evidence="5">JCM 4834</strain>
    </source>
</reference>
<dbReference type="InterPro" id="IPR029058">
    <property type="entry name" value="AB_hydrolase_fold"/>
</dbReference>
<proteinExistence type="inferred from homology"/>
<feature type="compositionally biased region" description="Pro residues" evidence="3">
    <location>
        <begin position="15"/>
        <end position="28"/>
    </location>
</feature>
<dbReference type="InterPro" id="IPR012223">
    <property type="entry name" value="TEII"/>
</dbReference>
<dbReference type="EMBL" id="CP023701">
    <property type="protein sequence ID" value="QEU77054.1"/>
    <property type="molecule type" value="Genomic_DNA"/>
</dbReference>
<reference evidence="5" key="1">
    <citation type="journal article" date="2014" name="Int. J. Syst. Evol. Microbiol.">
        <title>Complete genome sequence of Corynebacterium casei LMG S-19264T (=DSM 44701T), isolated from a smear-ripened cheese.</title>
        <authorList>
            <consortium name="US DOE Joint Genome Institute (JGI-PGF)"/>
            <person name="Walter F."/>
            <person name="Albersmeier A."/>
            <person name="Kalinowski J."/>
            <person name="Ruckert C."/>
        </authorList>
    </citation>
    <scope>NUCLEOTIDE SEQUENCE</scope>
    <source>
        <strain evidence="5">JCM 4834</strain>
    </source>
</reference>
<accession>A0A5P2UHX4</accession>
<organism evidence="6 7">
    <name type="scientific">Streptomyces subrutilus</name>
    <dbReference type="NCBI Taxonomy" id="36818"/>
    <lineage>
        <taxon>Bacteria</taxon>
        <taxon>Bacillati</taxon>
        <taxon>Actinomycetota</taxon>
        <taxon>Actinomycetes</taxon>
        <taxon>Kitasatosporales</taxon>
        <taxon>Streptomycetaceae</taxon>
        <taxon>Streptomyces</taxon>
    </lineage>
</organism>
<evidence type="ECO:0000256" key="3">
    <source>
        <dbReference type="SAM" id="MobiDB-lite"/>
    </source>
</evidence>
<dbReference type="SUPFAM" id="SSF53474">
    <property type="entry name" value="alpha/beta-Hydrolases"/>
    <property type="match status" value="1"/>
</dbReference>
<comment type="similarity">
    <text evidence="1">Belongs to the thioesterase family.</text>
</comment>
<gene>
    <name evidence="6" type="ORF">CP968_00875</name>
    <name evidence="5" type="ORF">GCM10010371_65390</name>
</gene>
<dbReference type="SMART" id="SM00824">
    <property type="entry name" value="PKS_TE"/>
    <property type="match status" value="1"/>
</dbReference>
<dbReference type="PANTHER" id="PTHR11487:SF0">
    <property type="entry name" value="S-ACYL FATTY ACID SYNTHASE THIOESTERASE, MEDIUM CHAIN"/>
    <property type="match status" value="1"/>
</dbReference>
<reference evidence="6 7" key="2">
    <citation type="submission" date="2017-09" db="EMBL/GenBank/DDBJ databases">
        <authorList>
            <person name="Lee N."/>
            <person name="Cho B.-K."/>
        </authorList>
    </citation>
    <scope>NUCLEOTIDE SEQUENCE [LARGE SCALE GENOMIC DNA]</scope>
    <source>
        <strain evidence="6 7">ATCC 27467</strain>
    </source>
</reference>
<dbReference type="OrthoDB" id="8480037at2"/>
<evidence type="ECO:0000256" key="2">
    <source>
        <dbReference type="ARBA" id="ARBA00022801"/>
    </source>
</evidence>
<feature type="domain" description="Thioesterase TesA-like" evidence="4">
    <location>
        <begin position="46"/>
        <end position="273"/>
    </location>
</feature>